<feature type="non-terminal residue" evidence="2">
    <location>
        <position position="59"/>
    </location>
</feature>
<feature type="compositionally biased region" description="Acidic residues" evidence="1">
    <location>
        <begin position="45"/>
        <end position="59"/>
    </location>
</feature>
<accession>A0A8S2UHQ0</accession>
<evidence type="ECO:0000256" key="1">
    <source>
        <dbReference type="SAM" id="MobiDB-lite"/>
    </source>
</evidence>
<dbReference type="EMBL" id="CAJOBJ010044744">
    <property type="protein sequence ID" value="CAF4344330.1"/>
    <property type="molecule type" value="Genomic_DNA"/>
</dbReference>
<protein>
    <submittedName>
        <fullName evidence="2">Uncharacterized protein</fullName>
    </submittedName>
</protein>
<reference evidence="2" key="1">
    <citation type="submission" date="2021-02" db="EMBL/GenBank/DDBJ databases">
        <authorList>
            <person name="Nowell W R."/>
        </authorList>
    </citation>
    <scope>NUCLEOTIDE SEQUENCE</scope>
</reference>
<dbReference type="Proteomes" id="UP000681720">
    <property type="component" value="Unassembled WGS sequence"/>
</dbReference>
<proteinExistence type="predicted"/>
<dbReference type="AlphaFoldDB" id="A0A8S2UHQ0"/>
<feature type="region of interest" description="Disordered" evidence="1">
    <location>
        <begin position="31"/>
        <end position="59"/>
    </location>
</feature>
<name>A0A8S2UHQ0_9BILA</name>
<gene>
    <name evidence="2" type="ORF">GIL414_LOCUS27687</name>
</gene>
<evidence type="ECO:0000313" key="3">
    <source>
        <dbReference type="Proteomes" id="UP000681720"/>
    </source>
</evidence>
<organism evidence="2 3">
    <name type="scientific">Rotaria magnacalcarata</name>
    <dbReference type="NCBI Taxonomy" id="392030"/>
    <lineage>
        <taxon>Eukaryota</taxon>
        <taxon>Metazoa</taxon>
        <taxon>Spiralia</taxon>
        <taxon>Gnathifera</taxon>
        <taxon>Rotifera</taxon>
        <taxon>Eurotatoria</taxon>
        <taxon>Bdelloidea</taxon>
        <taxon>Philodinida</taxon>
        <taxon>Philodinidae</taxon>
        <taxon>Rotaria</taxon>
    </lineage>
</organism>
<sequence>MILLKLDKYFSSFLLAIDDYDDEDEENQDLITDSWGDSIATGDIDNMDIDECDNEQDTP</sequence>
<comment type="caution">
    <text evidence="2">The sequence shown here is derived from an EMBL/GenBank/DDBJ whole genome shotgun (WGS) entry which is preliminary data.</text>
</comment>
<evidence type="ECO:0000313" key="2">
    <source>
        <dbReference type="EMBL" id="CAF4344330.1"/>
    </source>
</evidence>